<feature type="region of interest" description="Disordered" evidence="1">
    <location>
        <begin position="83"/>
        <end position="104"/>
    </location>
</feature>
<dbReference type="EMBL" id="JADGMQ010000006">
    <property type="protein sequence ID" value="MBI1621137.1"/>
    <property type="molecule type" value="Genomic_DNA"/>
</dbReference>
<feature type="region of interest" description="Disordered" evidence="1">
    <location>
        <begin position="150"/>
        <end position="170"/>
    </location>
</feature>
<evidence type="ECO:0000256" key="1">
    <source>
        <dbReference type="SAM" id="MobiDB-lite"/>
    </source>
</evidence>
<organism evidence="2 3">
    <name type="scientific">Aquamicrobium zhengzhouense</name>
    <dbReference type="NCBI Taxonomy" id="2781738"/>
    <lineage>
        <taxon>Bacteria</taxon>
        <taxon>Pseudomonadati</taxon>
        <taxon>Pseudomonadota</taxon>
        <taxon>Alphaproteobacteria</taxon>
        <taxon>Hyphomicrobiales</taxon>
        <taxon>Phyllobacteriaceae</taxon>
        <taxon>Aquamicrobium</taxon>
    </lineage>
</organism>
<sequence length="196" mass="21747">MKIDRIESRGRIPLFAGLSASCAAVFLASCMSTPTYGTGKTANQQLVEDMTGILALGPQDKPQISYTPRGELVRPSTTTVLPEPQEEIASASNSAWPESPEERRRRIRAEADEHGVSRSVVATAPQDQRLELQRRIRENQQGVATNRRYLSEPPLTYRQPEAGAVAGDLGEEEWKKERAAKRGAGKSSWRDYVPWL</sequence>
<dbReference type="PROSITE" id="PS51257">
    <property type="entry name" value="PROKAR_LIPOPROTEIN"/>
    <property type="match status" value="1"/>
</dbReference>
<keyword evidence="3" id="KW-1185">Reference proteome</keyword>
<gene>
    <name evidence="2" type="ORF">IOD40_10735</name>
</gene>
<name>A0ABS0SF90_9HYPH</name>
<reference evidence="2 3" key="1">
    <citation type="submission" date="2020-10" db="EMBL/GenBank/DDBJ databases">
        <title>Aquamicrobium zhengzhouensis sp. nov., a exopolysaccharide producing bacterium isolated from farmland soil.</title>
        <authorList>
            <person name="Wang X."/>
        </authorList>
    </citation>
    <scope>NUCLEOTIDE SEQUENCE [LARGE SCALE GENOMIC DNA]</scope>
    <source>
        <strain evidence="3">cd-1</strain>
    </source>
</reference>
<accession>A0ABS0SF90</accession>
<evidence type="ECO:0000313" key="3">
    <source>
        <dbReference type="Proteomes" id="UP000601789"/>
    </source>
</evidence>
<comment type="caution">
    <text evidence="2">The sequence shown here is derived from an EMBL/GenBank/DDBJ whole genome shotgun (WGS) entry which is preliminary data.</text>
</comment>
<evidence type="ECO:0008006" key="4">
    <source>
        <dbReference type="Google" id="ProtNLM"/>
    </source>
</evidence>
<protein>
    <recommendedName>
        <fullName evidence="4">DUF3035 domain-containing protein</fullName>
    </recommendedName>
</protein>
<dbReference type="Proteomes" id="UP000601789">
    <property type="component" value="Unassembled WGS sequence"/>
</dbReference>
<evidence type="ECO:0000313" key="2">
    <source>
        <dbReference type="EMBL" id="MBI1621137.1"/>
    </source>
</evidence>
<proteinExistence type="predicted"/>